<protein>
    <submittedName>
        <fullName evidence="2">Uncharacterized protein</fullName>
    </submittedName>
</protein>
<dbReference type="HOGENOM" id="CLU_1895246_0_0_6"/>
<dbReference type="STRING" id="396588.Tgr7_0404"/>
<dbReference type="KEGG" id="tgr:Tgr7_0404"/>
<dbReference type="AlphaFoldDB" id="B8GUZ1"/>
<proteinExistence type="predicted"/>
<name>B8GUZ1_THISH</name>
<dbReference type="EMBL" id="CP001339">
    <property type="protein sequence ID" value="ACL71502.1"/>
    <property type="molecule type" value="Genomic_DNA"/>
</dbReference>
<feature type="chain" id="PRO_5002872965" evidence="1">
    <location>
        <begin position="24"/>
        <end position="134"/>
    </location>
</feature>
<feature type="signal peptide" evidence="1">
    <location>
        <begin position="1"/>
        <end position="23"/>
    </location>
</feature>
<dbReference type="Proteomes" id="UP000002383">
    <property type="component" value="Chromosome"/>
</dbReference>
<accession>B8GUZ1</accession>
<keyword evidence="3" id="KW-1185">Reference proteome</keyword>
<reference evidence="2" key="1">
    <citation type="journal article" date="2011" name="Stand. Genomic Sci.">
        <title>Complete genome sequence of 'Thioalkalivibrio sulfidophilus' HL-EbGr7.</title>
        <authorList>
            <person name="Muyzer G."/>
            <person name="Sorokin D.Y."/>
            <person name="Mavromatis K."/>
            <person name="Lapidus A."/>
            <person name="Clum A."/>
            <person name="Ivanova N."/>
            <person name="Pati A."/>
            <person name="d'Haeseleer P."/>
            <person name="Woyke T."/>
            <person name="Kyrpides N.C."/>
        </authorList>
    </citation>
    <scope>NUCLEOTIDE SEQUENCE [LARGE SCALE GENOMIC DNA]</scope>
    <source>
        <strain evidence="2">HL-EbGR7</strain>
    </source>
</reference>
<dbReference type="RefSeq" id="WP_012636991.1">
    <property type="nucleotide sequence ID" value="NC_011901.1"/>
</dbReference>
<dbReference type="OrthoDB" id="7067106at2"/>
<evidence type="ECO:0000256" key="1">
    <source>
        <dbReference type="SAM" id="SignalP"/>
    </source>
</evidence>
<evidence type="ECO:0000313" key="3">
    <source>
        <dbReference type="Proteomes" id="UP000002383"/>
    </source>
</evidence>
<evidence type="ECO:0000313" key="2">
    <source>
        <dbReference type="EMBL" id="ACL71502.1"/>
    </source>
</evidence>
<sequence precursor="true">MNLRTMIVAVPLCLLLAASVAWASDFRIKGYFKDRATNRIFTIEYRGDPGADQARRYAEQRPYAAGQMTAVYFYPAGSRMPVDGITRAKNLFDANRILYDVPGLAAWRYAYMRGFDGRSQFVDCLESAGHDLCR</sequence>
<keyword evidence="1" id="KW-0732">Signal</keyword>
<organism evidence="2 3">
    <name type="scientific">Thioalkalivibrio sulfidiphilus (strain HL-EbGR7)</name>
    <dbReference type="NCBI Taxonomy" id="396588"/>
    <lineage>
        <taxon>Bacteria</taxon>
        <taxon>Pseudomonadati</taxon>
        <taxon>Pseudomonadota</taxon>
        <taxon>Gammaproteobacteria</taxon>
        <taxon>Chromatiales</taxon>
        <taxon>Ectothiorhodospiraceae</taxon>
        <taxon>Thioalkalivibrio</taxon>
    </lineage>
</organism>
<gene>
    <name evidence="2" type="ordered locus">Tgr7_0404</name>
</gene>